<evidence type="ECO:0008006" key="3">
    <source>
        <dbReference type="Google" id="ProtNLM"/>
    </source>
</evidence>
<keyword evidence="2" id="KW-1185">Reference proteome</keyword>
<name>A0A9J6QQ59_9FIRM</name>
<sequence>MKSNIKIGVYVLSKYAKQTYVKECYDVRINAGMAVVVDILKHNGYTNIEYASSANAHRFDVILYSVTSDCDWWNFVAERTVWQKGECKVIVGGQGVLNVRPFLDVADYFVLGRAENVIHKAIAAAINSEECEDVHVISSKTFDVDRTYHINQVNATYPYDIELENGKIYHEDTIGCNHRCLFCGYTWQRQQAKQEAFEYSGLWNGGADRERAMLDMHNGIEVDLTKLRTTAIDGLSERIRFGVNKKITREILRSFLDNLARCEKPHQVKFYNIIGYPTETTNDWFEFLEDIKTVDKELAKQDKQTSILLHSTPFRAMPATPLACKPMQYKNFRGQIAKVLGQGKYKGNIFYQGNAMWAVESMATESLATVVQSAIVWRGIENDADNLRRIAMSNKFKSASAKVKQATLEKYFDVNKLFGSFTAETLPTRYLKTYCEVEKMWK</sequence>
<evidence type="ECO:0000313" key="2">
    <source>
        <dbReference type="Proteomes" id="UP001065549"/>
    </source>
</evidence>
<proteinExistence type="predicted"/>
<dbReference type="PANTHER" id="PTHR42731:SF1">
    <property type="entry name" value="RADICAL SAM DOMAIN PROTEIN"/>
    <property type="match status" value="1"/>
</dbReference>
<comment type="caution">
    <text evidence="1">The sequence shown here is derived from an EMBL/GenBank/DDBJ whole genome shotgun (WGS) entry which is preliminary data.</text>
</comment>
<dbReference type="RefSeq" id="WP_269478451.1">
    <property type="nucleotide sequence ID" value="NZ_JAOSHN010000002.1"/>
</dbReference>
<accession>A0A9J6QQ59</accession>
<organism evidence="1 2">
    <name type="scientific">Hominibacterium faecale</name>
    <dbReference type="NCBI Taxonomy" id="2839743"/>
    <lineage>
        <taxon>Bacteria</taxon>
        <taxon>Bacillati</taxon>
        <taxon>Bacillota</taxon>
        <taxon>Clostridia</taxon>
        <taxon>Peptostreptococcales</taxon>
        <taxon>Anaerovoracaceae</taxon>
        <taxon>Hominibacterium</taxon>
    </lineage>
</organism>
<dbReference type="PANTHER" id="PTHR42731">
    <property type="entry name" value="SLL1084 PROTEIN"/>
    <property type="match status" value="1"/>
</dbReference>
<dbReference type="EMBL" id="JAOSHN010000002">
    <property type="protein sequence ID" value="MCU7378138.1"/>
    <property type="molecule type" value="Genomic_DNA"/>
</dbReference>
<dbReference type="Proteomes" id="UP001065549">
    <property type="component" value="Unassembled WGS sequence"/>
</dbReference>
<gene>
    <name evidence="1" type="ORF">OBO34_07195</name>
</gene>
<reference evidence="1" key="1">
    <citation type="submission" date="2022-09" db="EMBL/GenBank/DDBJ databases">
        <title>Culturomic study of gut microbiota in children with autism spectrum disorder.</title>
        <authorList>
            <person name="Efimov B.A."/>
            <person name="Chaplin A.V."/>
            <person name="Sokolova S.R."/>
            <person name="Pikina A.P."/>
            <person name="Korzhanova M."/>
            <person name="Belova V."/>
            <person name="Korostin D."/>
        </authorList>
    </citation>
    <scope>NUCLEOTIDE SEQUENCE</scope>
    <source>
        <strain evidence="1">ASD5510</strain>
    </source>
</reference>
<protein>
    <recommendedName>
        <fullName evidence="3">Radical SAM protein</fullName>
    </recommendedName>
</protein>
<evidence type="ECO:0000313" key="1">
    <source>
        <dbReference type="EMBL" id="MCU7378138.1"/>
    </source>
</evidence>
<dbReference type="AlphaFoldDB" id="A0A9J6QQ59"/>